<evidence type="ECO:0000313" key="3">
    <source>
        <dbReference type="Proteomes" id="UP000827986"/>
    </source>
</evidence>
<protein>
    <submittedName>
        <fullName evidence="2">Uncharacterized protein</fullName>
    </submittedName>
</protein>
<feature type="region of interest" description="Disordered" evidence="1">
    <location>
        <begin position="1"/>
        <end position="33"/>
    </location>
</feature>
<evidence type="ECO:0000313" key="2">
    <source>
        <dbReference type="EMBL" id="KAH1180918.1"/>
    </source>
</evidence>
<dbReference type="EMBL" id="JAHDVG010000469">
    <property type="protein sequence ID" value="KAH1180918.1"/>
    <property type="molecule type" value="Genomic_DNA"/>
</dbReference>
<dbReference type="AlphaFoldDB" id="A0A9D3XJ78"/>
<proteinExistence type="predicted"/>
<dbReference type="Proteomes" id="UP000827986">
    <property type="component" value="Unassembled WGS sequence"/>
</dbReference>
<comment type="caution">
    <text evidence="2">The sequence shown here is derived from an EMBL/GenBank/DDBJ whole genome shotgun (WGS) entry which is preliminary data.</text>
</comment>
<evidence type="ECO:0000256" key="1">
    <source>
        <dbReference type="SAM" id="MobiDB-lite"/>
    </source>
</evidence>
<gene>
    <name evidence="2" type="ORF">KIL84_001852</name>
</gene>
<organism evidence="2 3">
    <name type="scientific">Mauremys mutica</name>
    <name type="common">yellowpond turtle</name>
    <dbReference type="NCBI Taxonomy" id="74926"/>
    <lineage>
        <taxon>Eukaryota</taxon>
        <taxon>Metazoa</taxon>
        <taxon>Chordata</taxon>
        <taxon>Craniata</taxon>
        <taxon>Vertebrata</taxon>
        <taxon>Euteleostomi</taxon>
        <taxon>Archelosauria</taxon>
        <taxon>Testudinata</taxon>
        <taxon>Testudines</taxon>
        <taxon>Cryptodira</taxon>
        <taxon>Durocryptodira</taxon>
        <taxon>Testudinoidea</taxon>
        <taxon>Geoemydidae</taxon>
        <taxon>Geoemydinae</taxon>
        <taxon>Mauremys</taxon>
    </lineage>
</organism>
<sequence>MLPRGAVPRLVPQTHGEAEPATDPGERREPAIGTGTMVAPAPRIQAEMDPAVVPQIRTLQKRGWPCHVGGGCP</sequence>
<name>A0A9D3XJ78_9SAUR</name>
<keyword evidence="3" id="KW-1185">Reference proteome</keyword>
<accession>A0A9D3XJ78</accession>
<reference evidence="2" key="1">
    <citation type="submission" date="2021-09" db="EMBL/GenBank/DDBJ databases">
        <title>The genome of Mauremys mutica provides insights into the evolution of semi-aquatic lifestyle.</title>
        <authorList>
            <person name="Gong S."/>
            <person name="Gao Y."/>
        </authorList>
    </citation>
    <scope>NUCLEOTIDE SEQUENCE</scope>
    <source>
        <strain evidence="2">MM-2020</strain>
        <tissue evidence="2">Muscle</tissue>
    </source>
</reference>